<dbReference type="Pfam" id="PF00561">
    <property type="entry name" value="Abhydrolase_1"/>
    <property type="match status" value="1"/>
</dbReference>
<dbReference type="PANTHER" id="PTHR43798:SF33">
    <property type="entry name" value="HYDROLASE, PUTATIVE (AFU_ORTHOLOGUE AFUA_2G14860)-RELATED"/>
    <property type="match status" value="1"/>
</dbReference>
<sequence>MGGRWKVSRNAELKKIALSSGETISWREREGGRQKLLLIHGNMTSSKHWDLVFEHLDPKYKLYAIDLRGFGQSSYFEPIRSIKDFSDDVKLFCDAIGLSDFSVAGWSTGGAVAMQLAADNPGLCNRLILLASASTRGYPFYGTSGDAVPDSSARLTSLEQVKADRSKTIPVQSAYDRGDRMFLRAMWDALIYDKNQPEPARYEEYLDDMLTQRNLAEVYHSLNIFNIGSVPNGAAPGTGDADKIKVPVLVLRGDRDQVITAGMAREILEDIGSNAHFAELKDCGHSPLVDDIGQLTDAVSEFLDKELEVLK</sequence>
<evidence type="ECO:0000259" key="1">
    <source>
        <dbReference type="Pfam" id="PF00561"/>
    </source>
</evidence>
<name>A0A5D4QY57_9BACI</name>
<dbReference type="Proteomes" id="UP000322139">
    <property type="component" value="Unassembled WGS sequence"/>
</dbReference>
<dbReference type="PANTHER" id="PTHR43798">
    <property type="entry name" value="MONOACYLGLYCEROL LIPASE"/>
    <property type="match status" value="1"/>
</dbReference>
<keyword evidence="2" id="KW-0378">Hydrolase</keyword>
<dbReference type="PRINTS" id="PR00111">
    <property type="entry name" value="ABHYDROLASE"/>
</dbReference>
<evidence type="ECO:0000313" key="2">
    <source>
        <dbReference type="EMBL" id="TYS44063.1"/>
    </source>
</evidence>
<dbReference type="Gene3D" id="3.40.50.1820">
    <property type="entry name" value="alpha/beta hydrolase"/>
    <property type="match status" value="1"/>
</dbReference>
<dbReference type="AlphaFoldDB" id="A0A5D4QY57"/>
<comment type="caution">
    <text evidence="2">The sequence shown here is derived from an EMBL/GenBank/DDBJ whole genome shotgun (WGS) entry which is preliminary data.</text>
</comment>
<organism evidence="2 3">
    <name type="scientific">Bacillus infantis</name>
    <dbReference type="NCBI Taxonomy" id="324767"/>
    <lineage>
        <taxon>Bacteria</taxon>
        <taxon>Bacillati</taxon>
        <taxon>Bacillota</taxon>
        <taxon>Bacilli</taxon>
        <taxon>Bacillales</taxon>
        <taxon>Bacillaceae</taxon>
        <taxon>Bacillus</taxon>
    </lineage>
</organism>
<protein>
    <submittedName>
        <fullName evidence="2">Alpha/beta hydrolase</fullName>
    </submittedName>
</protein>
<dbReference type="InterPro" id="IPR029058">
    <property type="entry name" value="AB_hydrolase_fold"/>
</dbReference>
<dbReference type="GO" id="GO:0016787">
    <property type="term" value="F:hydrolase activity"/>
    <property type="evidence" value="ECO:0007669"/>
    <property type="project" value="UniProtKB-KW"/>
</dbReference>
<evidence type="ECO:0000313" key="3">
    <source>
        <dbReference type="Proteomes" id="UP000322139"/>
    </source>
</evidence>
<proteinExistence type="predicted"/>
<reference evidence="2 3" key="1">
    <citation type="submission" date="2019-08" db="EMBL/GenBank/DDBJ databases">
        <title>Bacillus genomes from the desert of Cuatro Cienegas, Coahuila.</title>
        <authorList>
            <person name="Olmedo-Alvarez G."/>
        </authorList>
    </citation>
    <scope>NUCLEOTIDE SEQUENCE [LARGE SCALE GENOMIC DNA]</scope>
    <source>
        <strain evidence="2 3">CH446_14T</strain>
    </source>
</reference>
<dbReference type="InterPro" id="IPR000073">
    <property type="entry name" value="AB_hydrolase_1"/>
</dbReference>
<dbReference type="EMBL" id="VTER01000013">
    <property type="protein sequence ID" value="TYS44063.1"/>
    <property type="molecule type" value="Genomic_DNA"/>
</dbReference>
<dbReference type="RefSeq" id="WP_148976569.1">
    <property type="nucleotide sequence ID" value="NZ_VTER01000013.1"/>
</dbReference>
<dbReference type="InterPro" id="IPR050266">
    <property type="entry name" value="AB_hydrolase_sf"/>
</dbReference>
<dbReference type="SUPFAM" id="SSF53474">
    <property type="entry name" value="alpha/beta-Hydrolases"/>
    <property type="match status" value="1"/>
</dbReference>
<accession>A0A5D4QY57</accession>
<dbReference type="GO" id="GO:0016020">
    <property type="term" value="C:membrane"/>
    <property type="evidence" value="ECO:0007669"/>
    <property type="project" value="TreeGrafter"/>
</dbReference>
<feature type="domain" description="AB hydrolase-1" evidence="1">
    <location>
        <begin position="36"/>
        <end position="290"/>
    </location>
</feature>
<gene>
    <name evidence="2" type="ORF">FZD51_21175</name>
</gene>